<comment type="similarity">
    <text evidence="2">Belongs to the EamA transporter family.</text>
</comment>
<feature type="transmembrane region" description="Helical" evidence="6">
    <location>
        <begin position="117"/>
        <end position="135"/>
    </location>
</feature>
<feature type="transmembrane region" description="Helical" evidence="6">
    <location>
        <begin position="210"/>
        <end position="231"/>
    </location>
</feature>
<feature type="domain" description="EamA" evidence="7">
    <location>
        <begin position="4"/>
        <end position="134"/>
    </location>
</feature>
<feature type="transmembrane region" description="Helical" evidence="6">
    <location>
        <begin position="179"/>
        <end position="198"/>
    </location>
</feature>
<evidence type="ECO:0000256" key="5">
    <source>
        <dbReference type="ARBA" id="ARBA00023136"/>
    </source>
</evidence>
<evidence type="ECO:0000256" key="4">
    <source>
        <dbReference type="ARBA" id="ARBA00022989"/>
    </source>
</evidence>
<feature type="transmembrane region" description="Helical" evidence="6">
    <location>
        <begin position="147"/>
        <end position="167"/>
    </location>
</feature>
<evidence type="ECO:0000256" key="6">
    <source>
        <dbReference type="SAM" id="Phobius"/>
    </source>
</evidence>
<dbReference type="InterPro" id="IPR050638">
    <property type="entry name" value="AA-Vitamin_Transporters"/>
</dbReference>
<keyword evidence="5 6" id="KW-0472">Membrane</keyword>
<feature type="transmembrane region" description="Helical" evidence="6">
    <location>
        <begin position="34"/>
        <end position="50"/>
    </location>
</feature>
<reference evidence="8" key="1">
    <citation type="journal article" date="2020" name="mSystems">
        <title>Genome- and Community-Level Interaction Insights into Carbon Utilization and Element Cycling Functions of Hydrothermarchaeota in Hydrothermal Sediment.</title>
        <authorList>
            <person name="Zhou Z."/>
            <person name="Liu Y."/>
            <person name="Xu W."/>
            <person name="Pan J."/>
            <person name="Luo Z.H."/>
            <person name="Li M."/>
        </authorList>
    </citation>
    <scope>NUCLEOTIDE SEQUENCE [LARGE SCALE GENOMIC DNA]</scope>
    <source>
        <strain evidence="8">SpSt-456</strain>
    </source>
</reference>
<dbReference type="PANTHER" id="PTHR32322:SF2">
    <property type="entry name" value="EAMA DOMAIN-CONTAINING PROTEIN"/>
    <property type="match status" value="1"/>
</dbReference>
<evidence type="ECO:0000313" key="8">
    <source>
        <dbReference type="EMBL" id="HFK97923.1"/>
    </source>
</evidence>
<evidence type="ECO:0000256" key="1">
    <source>
        <dbReference type="ARBA" id="ARBA00004141"/>
    </source>
</evidence>
<dbReference type="PANTHER" id="PTHR32322">
    <property type="entry name" value="INNER MEMBRANE TRANSPORTER"/>
    <property type="match status" value="1"/>
</dbReference>
<protein>
    <submittedName>
        <fullName evidence="8">EamA family transporter</fullName>
    </submittedName>
</protein>
<dbReference type="GO" id="GO:0016020">
    <property type="term" value="C:membrane"/>
    <property type="evidence" value="ECO:0007669"/>
    <property type="project" value="UniProtKB-SubCell"/>
</dbReference>
<dbReference type="InterPro" id="IPR037185">
    <property type="entry name" value="EmrE-like"/>
</dbReference>
<sequence>MTYLKLTLTALFWGGTFIAGRMLALEVPPFSAAFLRFVWASIFLFGFLLTRRPLPSLSLSQWAWFVVLGATGIFSYNAFFFSGLKHIPASRASLIIACNPAMIALFSSLIYKERLGLVRAGGIFLSVFGAVIVISKGHPAAVWNGGLGVGDALILGCVASWVAYSLVGKTVMKTLSPEAAVAYSCLVGTLLLSVPAGAEGVFQHLLTYSASAWANLFYLGFFGSFLGFRWYYEGIRAIGPARAGVFINLVPLSAVLMGVGFLGERLEPSLILGALFICLGVSLTNRR</sequence>
<proteinExistence type="inferred from homology"/>
<keyword evidence="4 6" id="KW-1133">Transmembrane helix</keyword>
<dbReference type="EMBL" id="DSTK01000035">
    <property type="protein sequence ID" value="HFK97923.1"/>
    <property type="molecule type" value="Genomic_DNA"/>
</dbReference>
<dbReference type="Gene3D" id="1.10.3730.20">
    <property type="match status" value="1"/>
</dbReference>
<dbReference type="AlphaFoldDB" id="A0A832A3K7"/>
<evidence type="ECO:0000259" key="7">
    <source>
        <dbReference type="Pfam" id="PF00892"/>
    </source>
</evidence>
<dbReference type="SUPFAM" id="SSF103481">
    <property type="entry name" value="Multidrug resistance efflux transporter EmrE"/>
    <property type="match status" value="2"/>
</dbReference>
<gene>
    <name evidence="8" type="ORF">ENS06_11475</name>
</gene>
<evidence type="ECO:0000256" key="3">
    <source>
        <dbReference type="ARBA" id="ARBA00022692"/>
    </source>
</evidence>
<comment type="subcellular location">
    <subcellularLocation>
        <location evidence="1">Membrane</location>
        <topology evidence="1">Multi-pass membrane protein</topology>
    </subcellularLocation>
</comment>
<feature type="domain" description="EamA" evidence="7">
    <location>
        <begin position="150"/>
        <end position="285"/>
    </location>
</feature>
<organism evidence="8">
    <name type="scientific">Desulfacinum infernum</name>
    <dbReference type="NCBI Taxonomy" id="35837"/>
    <lineage>
        <taxon>Bacteria</taxon>
        <taxon>Pseudomonadati</taxon>
        <taxon>Thermodesulfobacteriota</taxon>
        <taxon>Syntrophobacteria</taxon>
        <taxon>Syntrophobacterales</taxon>
        <taxon>Syntrophobacteraceae</taxon>
        <taxon>Desulfacinum</taxon>
    </lineage>
</organism>
<accession>A0A832A3K7</accession>
<evidence type="ECO:0000256" key="2">
    <source>
        <dbReference type="ARBA" id="ARBA00007362"/>
    </source>
</evidence>
<feature type="transmembrane region" description="Helical" evidence="6">
    <location>
        <begin position="243"/>
        <end position="262"/>
    </location>
</feature>
<dbReference type="InterPro" id="IPR000620">
    <property type="entry name" value="EamA_dom"/>
</dbReference>
<feature type="transmembrane region" description="Helical" evidence="6">
    <location>
        <begin position="92"/>
        <end position="110"/>
    </location>
</feature>
<dbReference type="Pfam" id="PF00892">
    <property type="entry name" value="EamA"/>
    <property type="match status" value="2"/>
</dbReference>
<feature type="transmembrane region" description="Helical" evidence="6">
    <location>
        <begin position="62"/>
        <end position="80"/>
    </location>
</feature>
<feature type="transmembrane region" description="Helical" evidence="6">
    <location>
        <begin position="268"/>
        <end position="285"/>
    </location>
</feature>
<name>A0A832A3K7_9BACT</name>
<comment type="caution">
    <text evidence="8">The sequence shown here is derived from an EMBL/GenBank/DDBJ whole genome shotgun (WGS) entry which is preliminary data.</text>
</comment>
<keyword evidence="3 6" id="KW-0812">Transmembrane</keyword>